<organism evidence="1 2">
    <name type="scientific">Dactylosporangium siamense</name>
    <dbReference type="NCBI Taxonomy" id="685454"/>
    <lineage>
        <taxon>Bacteria</taxon>
        <taxon>Bacillati</taxon>
        <taxon>Actinomycetota</taxon>
        <taxon>Actinomycetes</taxon>
        <taxon>Micromonosporales</taxon>
        <taxon>Micromonosporaceae</taxon>
        <taxon>Dactylosporangium</taxon>
    </lineage>
</organism>
<reference evidence="1" key="1">
    <citation type="submission" date="2021-01" db="EMBL/GenBank/DDBJ databases">
        <title>Whole genome shotgun sequence of Dactylosporangium siamense NBRC 106093.</title>
        <authorList>
            <person name="Komaki H."/>
            <person name="Tamura T."/>
        </authorList>
    </citation>
    <scope>NUCLEOTIDE SEQUENCE</scope>
    <source>
        <strain evidence="1">NBRC 106093</strain>
    </source>
</reference>
<accession>A0A919PVA6</accession>
<comment type="caution">
    <text evidence="1">The sequence shown here is derived from an EMBL/GenBank/DDBJ whole genome shotgun (WGS) entry which is preliminary data.</text>
</comment>
<dbReference type="RefSeq" id="WP_203852506.1">
    <property type="nucleotide sequence ID" value="NZ_BAAAVW010000012.1"/>
</dbReference>
<protein>
    <submittedName>
        <fullName evidence="1">Alkaline phosphatase family protein</fullName>
    </submittedName>
</protein>
<dbReference type="EMBL" id="BONQ01000142">
    <property type="protein sequence ID" value="GIG50872.1"/>
    <property type="molecule type" value="Genomic_DNA"/>
</dbReference>
<dbReference type="Proteomes" id="UP000660611">
    <property type="component" value="Unassembled WGS sequence"/>
</dbReference>
<proteinExistence type="predicted"/>
<dbReference type="InterPro" id="IPR002591">
    <property type="entry name" value="Phosphodiest/P_Trfase"/>
</dbReference>
<dbReference type="AlphaFoldDB" id="A0A919PVA6"/>
<keyword evidence="2" id="KW-1185">Reference proteome</keyword>
<evidence type="ECO:0000313" key="2">
    <source>
        <dbReference type="Proteomes" id="UP000660611"/>
    </source>
</evidence>
<dbReference type="SUPFAM" id="SSF53649">
    <property type="entry name" value="Alkaline phosphatase-like"/>
    <property type="match status" value="1"/>
</dbReference>
<name>A0A919PVA6_9ACTN</name>
<sequence>MGLLDQIAPRYGQGSLAEVMPSVLSVLGMPYERDALGLGAVLAGVDRVAVLVLDGLGWHQLGVAAPHAPTLTDFLGGRLGTARSITAGFPSTTPVSLVTLGTGAPPGAHGIVGIVLNQPGTDKLVNHLHWDGYPDPAQWQPLPTAFTRAVNAGLAPTVVSNPLFERTGLSVSAYRGARFGAGVAYDEVATAMLAALATSRLVYGYLPDVDRAGHDHGIGTGEWRTAIGNADRLLTRLVDGLPPNTGLVVTADHGQIDVPADRRLDLDQDARLRAGVAVVAGEPRVRYLHTIPGARADVIATWQGVLGAGATVLNREEAVAAGWFGPIPQQHLARVGDVVVICHDRWAIMASAHEPPRLSQMVAYHGSSTAAEMQIPLLVARS</sequence>
<dbReference type="PANTHER" id="PTHR10151:SF120">
    <property type="entry name" value="BIS(5'-ADENOSYL)-TRIPHOSPHATASE"/>
    <property type="match status" value="1"/>
</dbReference>
<dbReference type="Gene3D" id="3.40.720.10">
    <property type="entry name" value="Alkaline Phosphatase, subunit A"/>
    <property type="match status" value="1"/>
</dbReference>
<dbReference type="PANTHER" id="PTHR10151">
    <property type="entry name" value="ECTONUCLEOTIDE PYROPHOSPHATASE/PHOSPHODIESTERASE"/>
    <property type="match status" value="1"/>
</dbReference>
<gene>
    <name evidence="1" type="ORF">Dsi01nite_089130</name>
</gene>
<evidence type="ECO:0000313" key="1">
    <source>
        <dbReference type="EMBL" id="GIG50872.1"/>
    </source>
</evidence>
<dbReference type="Pfam" id="PF01663">
    <property type="entry name" value="Phosphodiest"/>
    <property type="match status" value="1"/>
</dbReference>
<dbReference type="InterPro" id="IPR017850">
    <property type="entry name" value="Alkaline_phosphatase_core_sf"/>
</dbReference>
<dbReference type="GO" id="GO:0016787">
    <property type="term" value="F:hydrolase activity"/>
    <property type="evidence" value="ECO:0007669"/>
    <property type="project" value="UniProtKB-ARBA"/>
</dbReference>